<dbReference type="EMBL" id="CAJOBC010086947">
    <property type="protein sequence ID" value="CAF4350451.1"/>
    <property type="molecule type" value="Genomic_DNA"/>
</dbReference>
<sequence length="237" mass="27104">MDSIPRTKLPNEEFDKLKNSAGVLITTNGFFSTSTDINIALKFARTKRETNDKKTVLFEITADPRLKTVIFADIEKYTREVGEKEVLFSLAAVFKIDAVDYGSNLEMWKGRMTATDEGSKNVQLYLELQRKEMEECNPIVLFGVLMWRDMGQGDKAEKCFTMLLETFPKDHEDIDSVYNNLGNIFGEKGELNVPLEYHQRAYDIRQRRFPTNQLRIAASLNNIGLIYKAKGDSTHAL</sequence>
<dbReference type="AlphaFoldDB" id="A0A815S3P4"/>
<evidence type="ECO:0000313" key="1">
    <source>
        <dbReference type="EMBL" id="CAF1486567.1"/>
    </source>
</evidence>
<dbReference type="Gene3D" id="3.90.176.10">
    <property type="entry name" value="Toxin ADP-ribosyltransferase, Chain A, domain 1"/>
    <property type="match status" value="1"/>
</dbReference>
<comment type="caution">
    <text evidence="1">The sequence shown here is derived from an EMBL/GenBank/DDBJ whole genome shotgun (WGS) entry which is preliminary data.</text>
</comment>
<dbReference type="SUPFAM" id="SSF56399">
    <property type="entry name" value="ADP-ribosylation"/>
    <property type="match status" value="1"/>
</dbReference>
<name>A0A815S3P4_9BILA</name>
<proteinExistence type="predicted"/>
<dbReference type="Proteomes" id="UP000663829">
    <property type="component" value="Unassembled WGS sequence"/>
</dbReference>
<evidence type="ECO:0000313" key="2">
    <source>
        <dbReference type="EMBL" id="CAF4350451.1"/>
    </source>
</evidence>
<protein>
    <submittedName>
        <fullName evidence="1">Uncharacterized protein</fullName>
    </submittedName>
</protein>
<organism evidence="1 3">
    <name type="scientific">Didymodactylos carnosus</name>
    <dbReference type="NCBI Taxonomy" id="1234261"/>
    <lineage>
        <taxon>Eukaryota</taxon>
        <taxon>Metazoa</taxon>
        <taxon>Spiralia</taxon>
        <taxon>Gnathifera</taxon>
        <taxon>Rotifera</taxon>
        <taxon>Eurotatoria</taxon>
        <taxon>Bdelloidea</taxon>
        <taxon>Philodinida</taxon>
        <taxon>Philodinidae</taxon>
        <taxon>Didymodactylos</taxon>
    </lineage>
</organism>
<gene>
    <name evidence="1" type="ORF">GPM918_LOCUS36065</name>
    <name evidence="2" type="ORF">SRO942_LOCUS36790</name>
</gene>
<dbReference type="OrthoDB" id="1658288at2759"/>
<dbReference type="Gene3D" id="1.25.40.10">
    <property type="entry name" value="Tetratricopeptide repeat domain"/>
    <property type="match status" value="1"/>
</dbReference>
<dbReference type="SUPFAM" id="SSF48452">
    <property type="entry name" value="TPR-like"/>
    <property type="match status" value="1"/>
</dbReference>
<reference evidence="1" key="1">
    <citation type="submission" date="2021-02" db="EMBL/GenBank/DDBJ databases">
        <authorList>
            <person name="Nowell W R."/>
        </authorList>
    </citation>
    <scope>NUCLEOTIDE SEQUENCE</scope>
</reference>
<accession>A0A815S3P4</accession>
<dbReference type="Proteomes" id="UP000681722">
    <property type="component" value="Unassembled WGS sequence"/>
</dbReference>
<dbReference type="InterPro" id="IPR011990">
    <property type="entry name" value="TPR-like_helical_dom_sf"/>
</dbReference>
<keyword evidence="3" id="KW-1185">Reference proteome</keyword>
<dbReference type="EMBL" id="CAJNOQ010021462">
    <property type="protein sequence ID" value="CAF1486567.1"/>
    <property type="molecule type" value="Genomic_DNA"/>
</dbReference>
<evidence type="ECO:0000313" key="3">
    <source>
        <dbReference type="Proteomes" id="UP000663829"/>
    </source>
</evidence>